<dbReference type="InterPro" id="IPR055190">
    <property type="entry name" value="ATP-synt_VA_C"/>
</dbReference>
<comment type="similarity">
    <text evidence="1">Belongs to the ATPase alpha/beta chains family.</text>
</comment>
<name>A0A811Q2I3_9POAL</name>
<dbReference type="InterPro" id="IPR027417">
    <property type="entry name" value="P-loop_NTPase"/>
</dbReference>
<feature type="domain" description="ATPase F1/V1/A1 complex alpha/beta subunit nucleotide-binding" evidence="6">
    <location>
        <begin position="362"/>
        <end position="427"/>
    </location>
</feature>
<keyword evidence="2" id="KW-0813">Transport</keyword>
<proteinExistence type="inferred from homology"/>
<evidence type="ECO:0008006" key="10">
    <source>
        <dbReference type="Google" id="ProtNLM"/>
    </source>
</evidence>
<keyword evidence="4" id="KW-0406">Ion transport</keyword>
<protein>
    <recommendedName>
        <fullName evidence="10">ATPase F1/V1/A1 complex alpha/beta subunit nucleotide-binding domain-containing protein</fullName>
    </recommendedName>
</protein>
<dbReference type="InterPro" id="IPR020003">
    <property type="entry name" value="ATPase_a/bsu_AS"/>
</dbReference>
<dbReference type="GO" id="GO:0007035">
    <property type="term" value="P:vacuolar acidification"/>
    <property type="evidence" value="ECO:0007669"/>
    <property type="project" value="TreeGrafter"/>
</dbReference>
<evidence type="ECO:0000256" key="3">
    <source>
        <dbReference type="ARBA" id="ARBA00022781"/>
    </source>
</evidence>
<dbReference type="Gene3D" id="3.40.50.12240">
    <property type="match status" value="2"/>
</dbReference>
<comment type="caution">
    <text evidence="8">The sequence shown here is derived from an EMBL/GenBank/DDBJ whole genome shotgun (WGS) entry which is preliminary data.</text>
</comment>
<keyword evidence="9" id="KW-1185">Reference proteome</keyword>
<evidence type="ECO:0000259" key="7">
    <source>
        <dbReference type="Pfam" id="PF22919"/>
    </source>
</evidence>
<dbReference type="AlphaFoldDB" id="A0A811Q2I3"/>
<evidence type="ECO:0000256" key="1">
    <source>
        <dbReference type="ARBA" id="ARBA00008936"/>
    </source>
</evidence>
<dbReference type="PANTHER" id="PTHR43389:SF18">
    <property type="entry name" value="VACUOLAR PROTON PUMP SUBUNIT B"/>
    <property type="match status" value="1"/>
</dbReference>
<dbReference type="GO" id="GO:0046961">
    <property type="term" value="F:proton-transporting ATPase activity, rotational mechanism"/>
    <property type="evidence" value="ECO:0007669"/>
    <property type="project" value="TreeGrafter"/>
</dbReference>
<dbReference type="Proteomes" id="UP000604825">
    <property type="component" value="Unassembled WGS sequence"/>
</dbReference>
<dbReference type="GO" id="GO:0005524">
    <property type="term" value="F:ATP binding"/>
    <property type="evidence" value="ECO:0007669"/>
    <property type="project" value="InterPro"/>
</dbReference>
<evidence type="ECO:0000313" key="9">
    <source>
        <dbReference type="Proteomes" id="UP000604825"/>
    </source>
</evidence>
<dbReference type="PROSITE" id="PS00152">
    <property type="entry name" value="ATPASE_ALPHA_BETA"/>
    <property type="match status" value="1"/>
</dbReference>
<dbReference type="SUPFAM" id="SSF52540">
    <property type="entry name" value="P-loop containing nucleoside triphosphate hydrolases"/>
    <property type="match status" value="1"/>
</dbReference>
<evidence type="ECO:0000259" key="6">
    <source>
        <dbReference type="Pfam" id="PF00006"/>
    </source>
</evidence>
<feature type="domain" description="ATP synthase A/B type C-terminal" evidence="7">
    <location>
        <begin position="433"/>
        <end position="532"/>
    </location>
</feature>
<reference evidence="8" key="1">
    <citation type="submission" date="2020-10" db="EMBL/GenBank/DDBJ databases">
        <authorList>
            <person name="Han B."/>
            <person name="Lu T."/>
            <person name="Zhao Q."/>
            <person name="Huang X."/>
            <person name="Zhao Y."/>
        </authorList>
    </citation>
    <scope>NUCLEOTIDE SEQUENCE</scope>
</reference>
<accession>A0A811Q2I3</accession>
<feature type="region of interest" description="Disordered" evidence="5">
    <location>
        <begin position="209"/>
        <end position="251"/>
    </location>
</feature>
<dbReference type="PANTHER" id="PTHR43389">
    <property type="entry name" value="V-TYPE PROTON ATPASE SUBUNIT B"/>
    <property type="match status" value="1"/>
</dbReference>
<organism evidence="8 9">
    <name type="scientific">Miscanthus lutarioriparius</name>
    <dbReference type="NCBI Taxonomy" id="422564"/>
    <lineage>
        <taxon>Eukaryota</taxon>
        <taxon>Viridiplantae</taxon>
        <taxon>Streptophyta</taxon>
        <taxon>Embryophyta</taxon>
        <taxon>Tracheophyta</taxon>
        <taxon>Spermatophyta</taxon>
        <taxon>Magnoliopsida</taxon>
        <taxon>Liliopsida</taxon>
        <taxon>Poales</taxon>
        <taxon>Poaceae</taxon>
        <taxon>PACMAD clade</taxon>
        <taxon>Panicoideae</taxon>
        <taxon>Andropogonodae</taxon>
        <taxon>Andropogoneae</taxon>
        <taxon>Saccharinae</taxon>
        <taxon>Miscanthus</taxon>
    </lineage>
</organism>
<feature type="compositionally biased region" description="Pro residues" evidence="5">
    <location>
        <begin position="212"/>
        <end position="226"/>
    </location>
</feature>
<dbReference type="InterPro" id="IPR000194">
    <property type="entry name" value="ATPase_F1/V1/A1_a/bsu_nucl-bd"/>
</dbReference>
<gene>
    <name evidence="8" type="ORF">NCGR_LOCUS35136</name>
</gene>
<evidence type="ECO:0000256" key="4">
    <source>
        <dbReference type="ARBA" id="ARBA00023065"/>
    </source>
</evidence>
<keyword evidence="3" id="KW-0375">Hydrogen ion transport</keyword>
<evidence type="ECO:0000256" key="2">
    <source>
        <dbReference type="ARBA" id="ARBA00022448"/>
    </source>
</evidence>
<dbReference type="CDD" id="cd18112">
    <property type="entry name" value="ATP-synt_V_A-type_beta_C"/>
    <property type="match status" value="1"/>
</dbReference>
<dbReference type="Pfam" id="PF22919">
    <property type="entry name" value="ATP-synt_VA_C"/>
    <property type="match status" value="1"/>
</dbReference>
<dbReference type="Pfam" id="PF00006">
    <property type="entry name" value="ATP-synt_ab"/>
    <property type="match status" value="1"/>
</dbReference>
<evidence type="ECO:0000313" key="8">
    <source>
        <dbReference type="EMBL" id="CAD6251389.1"/>
    </source>
</evidence>
<sequence>MPVQASLCIINWDDRMARAEEDLAHAVIVTVCAAEPLAPAREVAEVLAIRLGVEAGSLVLRQASNSSYLLVLPDIGLVERLVDQRLPPLRSPAFTLLCKRWCRLAGASGRTLPWLVDLELRGIPAHVWETSTVEQFLNPLASIQQVHPETLGLVNLASFRCSAWCMDPAALPPSKELWVVEPTVAAMEAPPVKRLLSYPIEIKCSILHGLGTPPPPPPAQGGPPPAGGDGGDVSPAQRRRRRPSSSSPSSPTWIFLICRQAGLVKTLEKSGKHKESGVEDNFAIVFAAMGVNMETAQFFKRDFEENGSMERVTLFLNLANDPTIERIITPRIALTTAEYLAYECGEHVLVILTDMSSYADALRERAGRIEGRKGSITQIPILTMPNDDITHPTPDLTGYITEGQIYIDRQLHNRQIYPPINVLPSLSRLMKSAIGEGMTRRDHSDVSNRLYANYAIGKDVQAMKAVVGEEALSSEDLLYLEFLDKFERKFVTQGAYDTRNIFQSLDLAWTLLRIFPRELLHRIPAKTLDQYYSRDATH</sequence>
<dbReference type="EMBL" id="CAJGYO010000008">
    <property type="protein sequence ID" value="CAD6251389.1"/>
    <property type="molecule type" value="Genomic_DNA"/>
</dbReference>
<dbReference type="InterPro" id="IPR022879">
    <property type="entry name" value="V-ATPase_su_B/beta"/>
</dbReference>
<evidence type="ECO:0000256" key="5">
    <source>
        <dbReference type="SAM" id="MobiDB-lite"/>
    </source>
</evidence>
<dbReference type="OrthoDB" id="690292at2759"/>